<comment type="similarity">
    <text evidence="2 8">Belongs to the 4-toluene sulfonate uptake permease (TSUP) (TC 2.A.102) family.</text>
</comment>
<gene>
    <name evidence="9" type="ORF">RIF23_00875</name>
</gene>
<evidence type="ECO:0000256" key="5">
    <source>
        <dbReference type="ARBA" id="ARBA00022692"/>
    </source>
</evidence>
<feature type="transmembrane region" description="Helical" evidence="8">
    <location>
        <begin position="224"/>
        <end position="241"/>
    </location>
</feature>
<feature type="transmembrane region" description="Helical" evidence="8">
    <location>
        <begin position="74"/>
        <end position="94"/>
    </location>
</feature>
<dbReference type="EMBL" id="JAVLVT010000001">
    <property type="protein sequence ID" value="MDS1268840.1"/>
    <property type="molecule type" value="Genomic_DNA"/>
</dbReference>
<keyword evidence="10" id="KW-1185">Reference proteome</keyword>
<keyword evidence="6 8" id="KW-1133">Transmembrane helix</keyword>
<feature type="transmembrane region" description="Helical" evidence="8">
    <location>
        <begin position="166"/>
        <end position="187"/>
    </location>
</feature>
<organism evidence="9 10">
    <name type="scientific">Lipingzhangella rawalii</name>
    <dbReference type="NCBI Taxonomy" id="2055835"/>
    <lineage>
        <taxon>Bacteria</taxon>
        <taxon>Bacillati</taxon>
        <taxon>Actinomycetota</taxon>
        <taxon>Actinomycetes</taxon>
        <taxon>Streptosporangiales</taxon>
        <taxon>Nocardiopsidaceae</taxon>
        <taxon>Lipingzhangella</taxon>
    </lineage>
</organism>
<name>A0ABU2H0K8_9ACTN</name>
<accession>A0ABU2H0K8</accession>
<keyword evidence="4 8" id="KW-1003">Cell membrane</keyword>
<dbReference type="RefSeq" id="WP_310910351.1">
    <property type="nucleotide sequence ID" value="NZ_JAVLVT010000001.1"/>
</dbReference>
<comment type="subcellular location">
    <subcellularLocation>
        <location evidence="1 8">Cell membrane</location>
        <topology evidence="1 8">Multi-pass membrane protein</topology>
    </subcellularLocation>
</comment>
<keyword evidence="5 8" id="KW-0812">Transmembrane</keyword>
<evidence type="ECO:0000313" key="10">
    <source>
        <dbReference type="Proteomes" id="UP001250214"/>
    </source>
</evidence>
<evidence type="ECO:0000256" key="6">
    <source>
        <dbReference type="ARBA" id="ARBA00022989"/>
    </source>
</evidence>
<feature type="transmembrane region" description="Helical" evidence="8">
    <location>
        <begin position="193"/>
        <end position="212"/>
    </location>
</feature>
<evidence type="ECO:0000256" key="8">
    <source>
        <dbReference type="RuleBase" id="RU363041"/>
    </source>
</evidence>
<protein>
    <recommendedName>
        <fullName evidence="8">Probable membrane transporter protein</fullName>
    </recommendedName>
</protein>
<dbReference type="Proteomes" id="UP001250214">
    <property type="component" value="Unassembled WGS sequence"/>
</dbReference>
<evidence type="ECO:0000256" key="2">
    <source>
        <dbReference type="ARBA" id="ARBA00009142"/>
    </source>
</evidence>
<evidence type="ECO:0000256" key="7">
    <source>
        <dbReference type="ARBA" id="ARBA00023136"/>
    </source>
</evidence>
<dbReference type="PANTHER" id="PTHR30269">
    <property type="entry name" value="TRANSMEMBRANE PROTEIN YFCA"/>
    <property type="match status" value="1"/>
</dbReference>
<dbReference type="PANTHER" id="PTHR30269:SF37">
    <property type="entry name" value="MEMBRANE TRANSPORTER PROTEIN"/>
    <property type="match status" value="1"/>
</dbReference>
<dbReference type="InterPro" id="IPR002781">
    <property type="entry name" value="TM_pro_TauE-like"/>
</dbReference>
<comment type="caution">
    <text evidence="9">The sequence shown here is derived from an EMBL/GenBank/DDBJ whole genome shotgun (WGS) entry which is preliminary data.</text>
</comment>
<evidence type="ECO:0000256" key="4">
    <source>
        <dbReference type="ARBA" id="ARBA00022475"/>
    </source>
</evidence>
<feature type="transmembrane region" description="Helical" evidence="8">
    <location>
        <begin position="46"/>
        <end position="62"/>
    </location>
</feature>
<reference evidence="10" key="1">
    <citation type="submission" date="2023-07" db="EMBL/GenBank/DDBJ databases">
        <title>Novel species in the genus Lipingzhangella isolated from Sambhar Salt Lake.</title>
        <authorList>
            <person name="Jiya N."/>
            <person name="Kajale S."/>
            <person name="Sharma A."/>
        </authorList>
    </citation>
    <scope>NUCLEOTIDE SEQUENCE [LARGE SCALE GENOMIC DNA]</scope>
    <source>
        <strain evidence="10">LS1_29</strain>
    </source>
</reference>
<dbReference type="InterPro" id="IPR052017">
    <property type="entry name" value="TSUP"/>
</dbReference>
<dbReference type="Pfam" id="PF01925">
    <property type="entry name" value="TauE"/>
    <property type="match status" value="1"/>
</dbReference>
<feature type="transmembrane region" description="Helical" evidence="8">
    <location>
        <begin position="100"/>
        <end position="120"/>
    </location>
</feature>
<evidence type="ECO:0000313" key="9">
    <source>
        <dbReference type="EMBL" id="MDS1268840.1"/>
    </source>
</evidence>
<keyword evidence="3" id="KW-0813">Transport</keyword>
<proteinExistence type="inferred from homology"/>
<evidence type="ECO:0000256" key="3">
    <source>
        <dbReference type="ARBA" id="ARBA00022448"/>
    </source>
</evidence>
<keyword evidence="7 8" id="KW-0472">Membrane</keyword>
<evidence type="ECO:0000256" key="1">
    <source>
        <dbReference type="ARBA" id="ARBA00004651"/>
    </source>
</evidence>
<sequence length="242" mass="24415">MTDVSILLLAGTAVLAGSVVQSGVGIGLGLVAAPVVALLDPTLMPGAMLIAAIVLPVLTVRAEGPASHTVDWRGIGWSMPARILGTVAGVWIVALVTPKHLALGVGVMVLVAVAVTASAVRVRTTPLTLSLAGLASGMAGTATSMGGPPMALAYQNESGPRVRATLGMYFLIGVALSLIALVIGNQLPARQVAFGLALAPFVLVGFVLAGPVRRHVDGGMLRRCLLTVVTVSGIVLVGQGVW</sequence>